<reference evidence="7" key="1">
    <citation type="journal article" date="2019" name="Int. J. Syst. Evol. Microbiol.">
        <title>The Global Catalogue of Microorganisms (GCM) 10K type strain sequencing project: providing services to taxonomists for standard genome sequencing and annotation.</title>
        <authorList>
            <consortium name="The Broad Institute Genomics Platform"/>
            <consortium name="The Broad Institute Genome Sequencing Center for Infectious Disease"/>
            <person name="Wu L."/>
            <person name="Ma J."/>
        </authorList>
    </citation>
    <scope>NUCLEOTIDE SEQUENCE [LARGE SCALE GENOMIC DNA]</scope>
    <source>
        <strain evidence="7">CGMCC 1.10363</strain>
    </source>
</reference>
<dbReference type="PANTHER" id="PTHR44846:SF1">
    <property type="entry name" value="MANNOSYL-D-GLYCERATE TRANSPORT_METABOLISM SYSTEM REPRESSOR MNGR-RELATED"/>
    <property type="match status" value="1"/>
</dbReference>
<dbReference type="PRINTS" id="PR00035">
    <property type="entry name" value="HTHGNTR"/>
</dbReference>
<dbReference type="Gene3D" id="3.40.1410.10">
    <property type="entry name" value="Chorismate lyase-like"/>
    <property type="match status" value="1"/>
</dbReference>
<keyword evidence="1" id="KW-0805">Transcription regulation</keyword>
<feature type="compositionally biased region" description="Basic and acidic residues" evidence="4">
    <location>
        <begin position="15"/>
        <end position="25"/>
    </location>
</feature>
<dbReference type="RefSeq" id="WP_390227938.1">
    <property type="nucleotide sequence ID" value="NZ_JBHSCN010000004.1"/>
</dbReference>
<evidence type="ECO:0000313" key="6">
    <source>
        <dbReference type="EMBL" id="MFC4242973.1"/>
    </source>
</evidence>
<evidence type="ECO:0000313" key="7">
    <source>
        <dbReference type="Proteomes" id="UP001595900"/>
    </source>
</evidence>
<dbReference type="InterPro" id="IPR036390">
    <property type="entry name" value="WH_DNA-bd_sf"/>
</dbReference>
<feature type="domain" description="HTH gntR-type" evidence="5">
    <location>
        <begin position="21"/>
        <end position="89"/>
    </location>
</feature>
<evidence type="ECO:0000256" key="2">
    <source>
        <dbReference type="ARBA" id="ARBA00023125"/>
    </source>
</evidence>
<evidence type="ECO:0000256" key="3">
    <source>
        <dbReference type="ARBA" id="ARBA00023163"/>
    </source>
</evidence>
<proteinExistence type="predicted"/>
<sequence>MTAPSPDEPSGNDDTEARRAPESYRDVAADLRRRIDQGEFPIGSRLPSEVTLAAEYGVSRRRVRDAMAGLARQGYAIPRPRGGWVVQGRHQTQGFDHMQSFAQWAEGGGRVPGGLVTARERRPATAQEARVLAIRLGEPLLRFTRVRTLEGRVVMIERSTWATWVSHVIDEMPDDIVSTTAALADAGIRVTSGNHRIEAVAASKEDAELLGVRRSSPLLQVSRLTTTREGRVVELGVDRYRAEAIAFEVMAGDAIRTLI</sequence>
<comment type="caution">
    <text evidence="6">The sequence shown here is derived from an EMBL/GenBank/DDBJ whole genome shotgun (WGS) entry which is preliminary data.</text>
</comment>
<keyword evidence="2" id="KW-0238">DNA-binding</keyword>
<dbReference type="Gene3D" id="1.10.10.10">
    <property type="entry name" value="Winged helix-like DNA-binding domain superfamily/Winged helix DNA-binding domain"/>
    <property type="match status" value="1"/>
</dbReference>
<dbReference type="InterPro" id="IPR028978">
    <property type="entry name" value="Chorismate_lyase_/UTRA_dom_sf"/>
</dbReference>
<dbReference type="SUPFAM" id="SSF46785">
    <property type="entry name" value="Winged helix' DNA-binding domain"/>
    <property type="match status" value="1"/>
</dbReference>
<feature type="region of interest" description="Disordered" evidence="4">
    <location>
        <begin position="1"/>
        <end position="25"/>
    </location>
</feature>
<evidence type="ECO:0000256" key="1">
    <source>
        <dbReference type="ARBA" id="ARBA00023015"/>
    </source>
</evidence>
<dbReference type="InterPro" id="IPR000524">
    <property type="entry name" value="Tscrpt_reg_HTH_GntR"/>
</dbReference>
<name>A0ABV8Q5P1_9MICO</name>
<accession>A0ABV8Q5P1</accession>
<dbReference type="Pfam" id="PF00392">
    <property type="entry name" value="GntR"/>
    <property type="match status" value="1"/>
</dbReference>
<dbReference type="InterPro" id="IPR036388">
    <property type="entry name" value="WH-like_DNA-bd_sf"/>
</dbReference>
<dbReference type="SUPFAM" id="SSF64288">
    <property type="entry name" value="Chorismate lyase-like"/>
    <property type="match status" value="1"/>
</dbReference>
<keyword evidence="3" id="KW-0804">Transcription</keyword>
<dbReference type="Proteomes" id="UP001595900">
    <property type="component" value="Unassembled WGS sequence"/>
</dbReference>
<evidence type="ECO:0000256" key="4">
    <source>
        <dbReference type="SAM" id="MobiDB-lite"/>
    </source>
</evidence>
<dbReference type="SMART" id="SM00866">
    <property type="entry name" value="UTRA"/>
    <property type="match status" value="1"/>
</dbReference>
<dbReference type="CDD" id="cd07377">
    <property type="entry name" value="WHTH_GntR"/>
    <property type="match status" value="1"/>
</dbReference>
<dbReference type="EMBL" id="JBHSCN010000004">
    <property type="protein sequence ID" value="MFC4242973.1"/>
    <property type="molecule type" value="Genomic_DNA"/>
</dbReference>
<dbReference type="PANTHER" id="PTHR44846">
    <property type="entry name" value="MANNOSYL-D-GLYCERATE TRANSPORT/METABOLISM SYSTEM REPRESSOR MNGR-RELATED"/>
    <property type="match status" value="1"/>
</dbReference>
<dbReference type="InterPro" id="IPR050679">
    <property type="entry name" value="Bact_HTH_transcr_reg"/>
</dbReference>
<dbReference type="SMART" id="SM00345">
    <property type="entry name" value="HTH_GNTR"/>
    <property type="match status" value="1"/>
</dbReference>
<protein>
    <submittedName>
        <fullName evidence="6">GntR family transcriptional regulator</fullName>
    </submittedName>
</protein>
<organism evidence="6 7">
    <name type="scientific">Gryllotalpicola reticulitermitis</name>
    <dbReference type="NCBI Taxonomy" id="1184153"/>
    <lineage>
        <taxon>Bacteria</taxon>
        <taxon>Bacillati</taxon>
        <taxon>Actinomycetota</taxon>
        <taxon>Actinomycetes</taxon>
        <taxon>Micrococcales</taxon>
        <taxon>Microbacteriaceae</taxon>
        <taxon>Gryllotalpicola</taxon>
    </lineage>
</organism>
<evidence type="ECO:0000259" key="5">
    <source>
        <dbReference type="PROSITE" id="PS50949"/>
    </source>
</evidence>
<keyword evidence="7" id="KW-1185">Reference proteome</keyword>
<dbReference type="InterPro" id="IPR011663">
    <property type="entry name" value="UTRA"/>
</dbReference>
<gene>
    <name evidence="6" type="ORF">ACFOYW_06285</name>
</gene>
<dbReference type="PROSITE" id="PS50949">
    <property type="entry name" value="HTH_GNTR"/>
    <property type="match status" value="1"/>
</dbReference>
<dbReference type="Pfam" id="PF07702">
    <property type="entry name" value="UTRA"/>
    <property type="match status" value="1"/>
</dbReference>